<feature type="domain" description="Alpha-D-phosphohexomutase alpha/beta/alpha" evidence="11">
    <location>
        <begin position="161"/>
        <end position="257"/>
    </location>
</feature>
<evidence type="ECO:0000259" key="12">
    <source>
        <dbReference type="Pfam" id="PF02880"/>
    </source>
</evidence>
<dbReference type="SUPFAM" id="SSF55957">
    <property type="entry name" value="Phosphoglucomutase, C-terminal domain"/>
    <property type="match status" value="1"/>
</dbReference>
<feature type="domain" description="Alpha-D-phosphohexomutase alpha/beta/alpha" evidence="12">
    <location>
        <begin position="261"/>
        <end position="368"/>
    </location>
</feature>
<comment type="function">
    <text evidence="6 8">Catalyzes the conversion of glucosamine-6-phosphate to glucosamine-1-phosphate.</text>
</comment>
<dbReference type="Pfam" id="PF00408">
    <property type="entry name" value="PGM_PMM_IV"/>
    <property type="match status" value="1"/>
</dbReference>
<dbReference type="PANTHER" id="PTHR42946:SF1">
    <property type="entry name" value="PHOSPHOGLUCOMUTASE (ALPHA-D-GLUCOSE-1,6-BISPHOSPHATE-DEPENDENT)"/>
    <property type="match status" value="1"/>
</dbReference>
<protein>
    <recommendedName>
        <fullName evidence="6 8">Phosphoglucosamine mutase</fullName>
        <ecNumber evidence="6 8">5.4.2.10</ecNumber>
    </recommendedName>
</protein>
<feature type="binding site" description="via phosphate group" evidence="6">
    <location>
        <position position="105"/>
    </location>
    <ligand>
        <name>Mg(2+)</name>
        <dbReference type="ChEBI" id="CHEBI:18420"/>
    </ligand>
</feature>
<dbReference type="OrthoDB" id="9803322at2"/>
<feature type="active site" description="Phosphoserine intermediate" evidence="6">
    <location>
        <position position="105"/>
    </location>
</feature>
<evidence type="ECO:0000256" key="2">
    <source>
        <dbReference type="ARBA" id="ARBA00022553"/>
    </source>
</evidence>
<dbReference type="InterPro" id="IPR005843">
    <property type="entry name" value="A-D-PHexomutase_C"/>
</dbReference>
<dbReference type="PANTHER" id="PTHR42946">
    <property type="entry name" value="PHOSPHOHEXOSE MUTASE"/>
    <property type="match status" value="1"/>
</dbReference>
<dbReference type="InterPro" id="IPR005845">
    <property type="entry name" value="A-D-PHexomutase_a/b/a-II"/>
</dbReference>
<evidence type="ECO:0000256" key="5">
    <source>
        <dbReference type="ARBA" id="ARBA00023235"/>
    </source>
</evidence>
<sequence>MKKQERKYFGTDGIRGMVGEYPITPEFVLKLGWAAGQVLAKGKGRNKVIIGKDTRISGYMFESALEAGLSAAGMDVALLGPMPTPGIAYLTRTFHAQAGIVISASHNPYQDNGIKFFSSRGTKLPDDVELAIEAALEQPMQMASADKFGKAERVNDARGRYIEFCKRTILYDTDLKGLKLVVDCAHGATYNIAPAVFEELGAQVTTIGAQPNGLNINEGVGATQPQKLREMVLERHADLGIALDGDGDRVIMVDHQGEIVDGDELLFIIANARHQAGQLQGAVVGTLMSNFGLEKALKNRGIDFHRAAVGDRYVLELLQQVGGYLGGESSGHVICLDRTTTGDGIITALQVLEISRQTGLSVHELKQGMHKLPQQMINVPVKEGAKLLQLPVIQKALQVAEQSLAQQGRVLLRPSGTEPLIRVMVEGEDLQQVKTVVETLADVIRTTAMSMISP</sequence>
<gene>
    <name evidence="6" type="primary">glmM</name>
    <name evidence="13" type="ORF">BegalDRAFT_1075</name>
</gene>
<comment type="PTM">
    <text evidence="6">Activated by phosphorylation.</text>
</comment>
<dbReference type="InterPro" id="IPR005844">
    <property type="entry name" value="A-D-PHexomutase_a/b/a-I"/>
</dbReference>
<dbReference type="GO" id="GO:0004615">
    <property type="term" value="F:phosphomannomutase activity"/>
    <property type="evidence" value="ECO:0007669"/>
    <property type="project" value="TreeGrafter"/>
</dbReference>
<dbReference type="FunFam" id="3.40.120.10:FF:000003">
    <property type="entry name" value="Phosphoglucosamine mutase"/>
    <property type="match status" value="1"/>
</dbReference>
<dbReference type="GO" id="GO:0009252">
    <property type="term" value="P:peptidoglycan biosynthetic process"/>
    <property type="evidence" value="ECO:0007669"/>
    <property type="project" value="UniProtKB-ARBA"/>
</dbReference>
<dbReference type="RefSeq" id="WP_002684424.1">
    <property type="nucleotide sequence ID" value="NZ_JH600070.1"/>
</dbReference>
<dbReference type="EMBL" id="JH600070">
    <property type="protein sequence ID" value="EIJ41978.1"/>
    <property type="molecule type" value="Genomic_DNA"/>
</dbReference>
<evidence type="ECO:0000256" key="6">
    <source>
        <dbReference type="HAMAP-Rule" id="MF_01554"/>
    </source>
</evidence>
<dbReference type="AlphaFoldDB" id="I3CED5"/>
<comment type="catalytic activity">
    <reaction evidence="6 8">
        <text>alpha-D-glucosamine 1-phosphate = D-glucosamine 6-phosphate</text>
        <dbReference type="Rhea" id="RHEA:23424"/>
        <dbReference type="ChEBI" id="CHEBI:58516"/>
        <dbReference type="ChEBI" id="CHEBI:58725"/>
        <dbReference type="EC" id="5.4.2.10"/>
    </reaction>
</comment>
<evidence type="ECO:0000259" key="11">
    <source>
        <dbReference type="Pfam" id="PF02879"/>
    </source>
</evidence>
<dbReference type="SUPFAM" id="SSF53738">
    <property type="entry name" value="Phosphoglucomutase, first 3 domains"/>
    <property type="match status" value="3"/>
</dbReference>
<keyword evidence="2 6" id="KW-0597">Phosphoprotein</keyword>
<dbReference type="InterPro" id="IPR050060">
    <property type="entry name" value="Phosphoglucosamine_mutase"/>
</dbReference>
<dbReference type="InterPro" id="IPR005841">
    <property type="entry name" value="Alpha-D-phosphohexomutase_SF"/>
</dbReference>
<dbReference type="NCBIfam" id="NF008139">
    <property type="entry name" value="PRK10887.1"/>
    <property type="match status" value="1"/>
</dbReference>
<evidence type="ECO:0000256" key="3">
    <source>
        <dbReference type="ARBA" id="ARBA00022723"/>
    </source>
</evidence>
<dbReference type="GO" id="GO:0006048">
    <property type="term" value="P:UDP-N-acetylglucosamine biosynthetic process"/>
    <property type="evidence" value="ECO:0007669"/>
    <property type="project" value="TreeGrafter"/>
</dbReference>
<feature type="domain" description="Alpha-D-phosphohexomutase alpha/beta/alpha" evidence="10">
    <location>
        <begin position="6"/>
        <end position="138"/>
    </location>
</feature>
<dbReference type="eggNOG" id="COG1109">
    <property type="taxonomic scope" value="Bacteria"/>
</dbReference>
<keyword evidence="3 6" id="KW-0479">Metal-binding</keyword>
<dbReference type="Gene3D" id="3.40.120.10">
    <property type="entry name" value="Alpha-D-Glucose-1,6-Bisphosphate, subunit A, domain 3"/>
    <property type="match status" value="3"/>
</dbReference>
<dbReference type="PROSITE" id="PS00710">
    <property type="entry name" value="PGM_PMM"/>
    <property type="match status" value="1"/>
</dbReference>
<dbReference type="Pfam" id="PF02879">
    <property type="entry name" value="PGM_PMM_II"/>
    <property type="match status" value="1"/>
</dbReference>
<keyword evidence="14" id="KW-1185">Reference proteome</keyword>
<dbReference type="Pfam" id="PF02880">
    <property type="entry name" value="PGM_PMM_III"/>
    <property type="match status" value="1"/>
</dbReference>
<dbReference type="EC" id="5.4.2.10" evidence="6 8"/>
<dbReference type="Pfam" id="PF02878">
    <property type="entry name" value="PGM_PMM_I"/>
    <property type="match status" value="1"/>
</dbReference>
<dbReference type="InterPro" id="IPR005846">
    <property type="entry name" value="A-D-PHexomutase_a/b/a-III"/>
</dbReference>
<accession>I3CED5</accession>
<dbReference type="CDD" id="cd05802">
    <property type="entry name" value="GlmM"/>
    <property type="match status" value="1"/>
</dbReference>
<evidence type="ECO:0000256" key="1">
    <source>
        <dbReference type="ARBA" id="ARBA00010231"/>
    </source>
</evidence>
<feature type="domain" description="Alpha-D-phosphohexomutase C-terminal" evidence="9">
    <location>
        <begin position="376"/>
        <end position="442"/>
    </location>
</feature>
<dbReference type="GO" id="GO:0000287">
    <property type="term" value="F:magnesium ion binding"/>
    <property type="evidence" value="ECO:0007669"/>
    <property type="project" value="UniProtKB-UniRule"/>
</dbReference>
<dbReference type="InterPro" id="IPR006352">
    <property type="entry name" value="GlmM_bact"/>
</dbReference>
<dbReference type="FunFam" id="3.40.120.10:FF:000001">
    <property type="entry name" value="Phosphoglucosamine mutase"/>
    <property type="match status" value="1"/>
</dbReference>
<evidence type="ECO:0000256" key="8">
    <source>
        <dbReference type="RuleBase" id="RU004327"/>
    </source>
</evidence>
<keyword evidence="5 6" id="KW-0413">Isomerase</keyword>
<dbReference type="PRINTS" id="PR00509">
    <property type="entry name" value="PGMPMM"/>
</dbReference>
<proteinExistence type="inferred from homology"/>
<evidence type="ECO:0000313" key="14">
    <source>
        <dbReference type="Proteomes" id="UP000005744"/>
    </source>
</evidence>
<dbReference type="HAMAP" id="MF_01554_B">
    <property type="entry name" value="GlmM_B"/>
    <property type="match status" value="1"/>
</dbReference>
<dbReference type="GO" id="GO:0005975">
    <property type="term" value="P:carbohydrate metabolic process"/>
    <property type="evidence" value="ECO:0007669"/>
    <property type="project" value="InterPro"/>
</dbReference>
<dbReference type="HOGENOM" id="CLU_016950_7_0_6"/>
<feature type="binding site" evidence="6">
    <location>
        <position position="244"/>
    </location>
    <ligand>
        <name>Mg(2+)</name>
        <dbReference type="ChEBI" id="CHEBI:18420"/>
    </ligand>
</feature>
<dbReference type="GO" id="GO:0008966">
    <property type="term" value="F:phosphoglucosamine mutase activity"/>
    <property type="evidence" value="ECO:0007669"/>
    <property type="project" value="UniProtKB-UniRule"/>
</dbReference>
<dbReference type="InterPro" id="IPR016055">
    <property type="entry name" value="A-D-PHexomutase_a/b/a-I/II/III"/>
</dbReference>
<dbReference type="Gene3D" id="3.30.310.50">
    <property type="entry name" value="Alpha-D-phosphohexomutase, C-terminal domain"/>
    <property type="match status" value="1"/>
</dbReference>
<keyword evidence="4 6" id="KW-0460">Magnesium</keyword>
<feature type="binding site" evidence="6">
    <location>
        <position position="248"/>
    </location>
    <ligand>
        <name>Mg(2+)</name>
        <dbReference type="ChEBI" id="CHEBI:18420"/>
    </ligand>
</feature>
<dbReference type="InterPro" id="IPR016066">
    <property type="entry name" value="A-D-PHexomutase_CS"/>
</dbReference>
<dbReference type="FunFam" id="3.30.310.50:FF:000001">
    <property type="entry name" value="Phosphoglucosamine mutase"/>
    <property type="match status" value="1"/>
</dbReference>
<dbReference type="NCBIfam" id="TIGR01455">
    <property type="entry name" value="glmM"/>
    <property type="match status" value="1"/>
</dbReference>
<comment type="similarity">
    <text evidence="1 6 7">Belongs to the phosphohexose mutase family.</text>
</comment>
<dbReference type="InterPro" id="IPR036900">
    <property type="entry name" value="A-D-PHexomutase_C_sf"/>
</dbReference>
<evidence type="ECO:0000313" key="13">
    <source>
        <dbReference type="EMBL" id="EIJ41978.1"/>
    </source>
</evidence>
<evidence type="ECO:0000259" key="9">
    <source>
        <dbReference type="Pfam" id="PF00408"/>
    </source>
</evidence>
<dbReference type="STRING" id="395493.BegalDRAFT_1075"/>
<comment type="cofactor">
    <cofactor evidence="6">
        <name>Mg(2+)</name>
        <dbReference type="ChEBI" id="CHEBI:18420"/>
    </cofactor>
    <text evidence="6">Binds 1 Mg(2+) ion per subunit.</text>
</comment>
<dbReference type="GO" id="GO:0005829">
    <property type="term" value="C:cytosol"/>
    <property type="evidence" value="ECO:0007669"/>
    <property type="project" value="TreeGrafter"/>
</dbReference>
<feature type="binding site" evidence="6">
    <location>
        <position position="246"/>
    </location>
    <ligand>
        <name>Mg(2+)</name>
        <dbReference type="ChEBI" id="CHEBI:18420"/>
    </ligand>
</feature>
<evidence type="ECO:0000259" key="10">
    <source>
        <dbReference type="Pfam" id="PF02878"/>
    </source>
</evidence>
<evidence type="ECO:0000256" key="7">
    <source>
        <dbReference type="RuleBase" id="RU004326"/>
    </source>
</evidence>
<evidence type="ECO:0000256" key="4">
    <source>
        <dbReference type="ARBA" id="ARBA00022842"/>
    </source>
</evidence>
<feature type="modified residue" description="Phosphoserine" evidence="6">
    <location>
        <position position="105"/>
    </location>
</feature>
<dbReference type="Proteomes" id="UP000005744">
    <property type="component" value="Unassembled WGS sequence"/>
</dbReference>
<reference evidence="13 14" key="1">
    <citation type="submission" date="2011-11" db="EMBL/GenBank/DDBJ databases">
        <title>Improved High-Quality Draft sequence of Beggiatoa alba B18lD.</title>
        <authorList>
            <consortium name="US DOE Joint Genome Institute"/>
            <person name="Lucas S."/>
            <person name="Han J."/>
            <person name="Lapidus A."/>
            <person name="Cheng J.-F."/>
            <person name="Goodwin L."/>
            <person name="Pitluck S."/>
            <person name="Peters L."/>
            <person name="Mikhailova N."/>
            <person name="Held B."/>
            <person name="Detter J.C."/>
            <person name="Han C."/>
            <person name="Tapia R."/>
            <person name="Land M."/>
            <person name="Hauser L."/>
            <person name="Kyrpides N."/>
            <person name="Ivanova N."/>
            <person name="Pagani I."/>
            <person name="Samuel K."/>
            <person name="Teske A."/>
            <person name="Mueller J."/>
            <person name="Woyke T."/>
        </authorList>
    </citation>
    <scope>NUCLEOTIDE SEQUENCE [LARGE SCALE GENOMIC DNA]</scope>
    <source>
        <strain evidence="13 14">B18LD</strain>
    </source>
</reference>
<name>I3CED5_9GAMM</name>
<organism evidence="13 14">
    <name type="scientific">Beggiatoa alba B18LD</name>
    <dbReference type="NCBI Taxonomy" id="395493"/>
    <lineage>
        <taxon>Bacteria</taxon>
        <taxon>Pseudomonadati</taxon>
        <taxon>Pseudomonadota</taxon>
        <taxon>Gammaproteobacteria</taxon>
        <taxon>Thiotrichales</taxon>
        <taxon>Thiotrichaceae</taxon>
        <taxon>Beggiatoa</taxon>
    </lineage>
</organism>